<dbReference type="InterPro" id="IPR037115">
    <property type="entry name" value="Sirohaem_synt_dimer_dom_sf"/>
</dbReference>
<dbReference type="Proteomes" id="UP000191980">
    <property type="component" value="Unassembled WGS sequence"/>
</dbReference>
<feature type="binding site" evidence="15">
    <location>
        <position position="415"/>
    </location>
    <ligand>
        <name>S-adenosyl-L-methionine</name>
        <dbReference type="ChEBI" id="CHEBI:59789"/>
    </ligand>
</feature>
<dbReference type="GO" id="GO:0004851">
    <property type="term" value="F:uroporphyrin-III C-methyltransferase activity"/>
    <property type="evidence" value="ECO:0007669"/>
    <property type="project" value="UniProtKB-UniRule"/>
</dbReference>
<dbReference type="Pfam" id="PF14824">
    <property type="entry name" value="Sirohm_synth_M"/>
    <property type="match status" value="1"/>
</dbReference>
<evidence type="ECO:0000313" key="21">
    <source>
        <dbReference type="EMBL" id="OQK17495.1"/>
    </source>
</evidence>
<dbReference type="InterPro" id="IPR006366">
    <property type="entry name" value="CobA/CysG_C"/>
</dbReference>
<comment type="caution">
    <text evidence="21">The sequence shown here is derived from an EMBL/GenBank/DDBJ whole genome shotgun (WGS) entry which is preliminary data.</text>
</comment>
<dbReference type="EC" id="2.1.1.107" evidence="15"/>
<dbReference type="Gene3D" id="3.30.950.10">
    <property type="entry name" value="Methyltransferase, Cobalt-precorrin-4 Transmethylase, Domain 2"/>
    <property type="match status" value="1"/>
</dbReference>
<feature type="active site" description="Proton donor" evidence="15 16">
    <location>
        <position position="273"/>
    </location>
</feature>
<feature type="active site" description="Proton acceptor" evidence="15 16">
    <location>
        <position position="251"/>
    </location>
</feature>
<dbReference type="Gene3D" id="3.30.160.110">
    <property type="entry name" value="Siroheme synthase, domain 2"/>
    <property type="match status" value="1"/>
</dbReference>
<dbReference type="STRING" id="1420851.AU255_06365"/>
<keyword evidence="10 15" id="KW-0627">Porphyrin biosynthesis</keyword>
<evidence type="ECO:0000256" key="8">
    <source>
        <dbReference type="ARBA" id="ARBA00023027"/>
    </source>
</evidence>
<sequence>MDYFPLFIDLKNKNCLVIGAGDIAARKIELLAKAGAIISVIAPEISDSVYQLAANNPDIKIQLKKFSPDDITQQRLIISATNQADINILVAATADAHNIPVNVVDNPALCSFIVPAIIDRSPIVAAVSSGGASPVLARLLRAKLESLIPPAFGRMAKLAEKYRALVKEHINPPAQRRIFWENVLQGSIAELFYSGKEAEAEARLKNAILENPENLDNTGEVYLVGAGPGDPDLLTFRALRLMQQADVVVYDRLVSEEILQLVRRDAEKIYVGKQRDNHSLAQESINELLARLAKKGKRVVRLKGGDPFIFGRGGEEIETLVEQNINFQVVPGITAASGCATYAGIPLTHRDHAQSCTFITGHLKNNSVNLNWQQLSAPNQTIVIYMGLVGLEIICQSMIQHGASSDLPIALIQQGTTHRQRVITGTLGTLPEKLKGQGIQAPTLFIIGTVVSLHDSLKWFHPENNHRE</sequence>
<evidence type="ECO:0000259" key="19">
    <source>
        <dbReference type="Pfam" id="PF10414"/>
    </source>
</evidence>
<keyword evidence="15" id="KW-0597">Phosphoprotein</keyword>
<dbReference type="InterPro" id="IPR035996">
    <property type="entry name" value="4pyrrol_Methylase_sf"/>
</dbReference>
<evidence type="ECO:0000256" key="13">
    <source>
        <dbReference type="ARBA" id="ARBA00047561"/>
    </source>
</evidence>
<dbReference type="OrthoDB" id="9815856at2"/>
<dbReference type="CDD" id="cd11642">
    <property type="entry name" value="SUMT"/>
    <property type="match status" value="1"/>
</dbReference>
<evidence type="ECO:0000259" key="18">
    <source>
        <dbReference type="Pfam" id="PF00590"/>
    </source>
</evidence>
<comment type="pathway">
    <text evidence="15">Cofactor biosynthesis; adenosylcobalamin biosynthesis; sirohydrochlorin from precorrin-2: step 1/1.</text>
</comment>
<feature type="binding site" evidence="15">
    <location>
        <begin position="334"/>
        <end position="335"/>
    </location>
    <ligand>
        <name>S-adenosyl-L-methionine</name>
        <dbReference type="ChEBI" id="CHEBI:59789"/>
    </ligand>
</feature>
<dbReference type="InterPro" id="IPR006367">
    <property type="entry name" value="Sirohaem_synthase_N"/>
</dbReference>
<dbReference type="SUPFAM" id="SSF75615">
    <property type="entry name" value="Siroheme synthase middle domains-like"/>
    <property type="match status" value="1"/>
</dbReference>
<feature type="region of interest" description="Precorrin-2 dehydrogenase / sirohydrochlorin ferrochelatase" evidence="15">
    <location>
        <begin position="1"/>
        <end position="204"/>
    </location>
</feature>
<dbReference type="GO" id="GO:0032259">
    <property type="term" value="P:methylation"/>
    <property type="evidence" value="ECO:0007669"/>
    <property type="project" value="UniProtKB-KW"/>
</dbReference>
<feature type="domain" description="Tetrapyrrole methylase" evidence="18">
    <location>
        <begin position="221"/>
        <end position="430"/>
    </location>
</feature>
<evidence type="ECO:0000256" key="2">
    <source>
        <dbReference type="ARBA" id="ARBA00005879"/>
    </source>
</evidence>
<dbReference type="NCBIfam" id="TIGR01469">
    <property type="entry name" value="cobA_cysG_Cterm"/>
    <property type="match status" value="1"/>
</dbReference>
<evidence type="ECO:0000256" key="9">
    <source>
        <dbReference type="ARBA" id="ARBA00023239"/>
    </source>
</evidence>
<comment type="catalytic activity">
    <reaction evidence="13 15">
        <text>precorrin-2 + NAD(+) = sirohydrochlorin + NADH + 2 H(+)</text>
        <dbReference type="Rhea" id="RHEA:15613"/>
        <dbReference type="ChEBI" id="CHEBI:15378"/>
        <dbReference type="ChEBI" id="CHEBI:57540"/>
        <dbReference type="ChEBI" id="CHEBI:57945"/>
        <dbReference type="ChEBI" id="CHEBI:58351"/>
        <dbReference type="ChEBI" id="CHEBI:58827"/>
        <dbReference type="EC" id="1.3.1.76"/>
    </reaction>
</comment>
<evidence type="ECO:0000256" key="12">
    <source>
        <dbReference type="ARBA" id="ARBA00025705"/>
    </source>
</evidence>
<comment type="pathway">
    <text evidence="14 15">Cofactor biosynthesis; adenosylcobalamin biosynthesis; precorrin-2 from uroporphyrinogen III: step 1/1.</text>
</comment>
<dbReference type="EC" id="4.99.1.4" evidence="15"/>
<dbReference type="EMBL" id="LPUF01000001">
    <property type="protein sequence ID" value="OQK17495.1"/>
    <property type="molecule type" value="Genomic_DNA"/>
</dbReference>
<dbReference type="GO" id="GO:0019354">
    <property type="term" value="P:siroheme biosynthetic process"/>
    <property type="evidence" value="ECO:0007669"/>
    <property type="project" value="UniProtKB-UniRule"/>
</dbReference>
<keyword evidence="8 15" id="KW-0520">NAD</keyword>
<gene>
    <name evidence="15" type="primary">cysG</name>
    <name evidence="21" type="ORF">AU255_06365</name>
</gene>
<comment type="similarity">
    <text evidence="15">In the N-terminal section; belongs to the precorrin-2 dehydrogenase / sirohydrochlorin ferrochelatase family.</text>
</comment>
<evidence type="ECO:0000256" key="15">
    <source>
        <dbReference type="HAMAP-Rule" id="MF_01646"/>
    </source>
</evidence>
<keyword evidence="6 15" id="KW-0949">S-adenosyl-L-methionine</keyword>
<feature type="region of interest" description="Uroporphyrinogen-III C-methyltransferase" evidence="15">
    <location>
        <begin position="219"/>
        <end position="468"/>
    </location>
</feature>
<comment type="pathway">
    <text evidence="1 15">Porphyrin-containing compound metabolism; siroheme biosynthesis; sirohydrochlorin from precorrin-2: step 1/1.</text>
</comment>
<evidence type="ECO:0000256" key="14">
    <source>
        <dbReference type="ARBA" id="ARBA00060548"/>
    </source>
</evidence>
<feature type="domain" description="Sirohaem synthase dimerisation" evidence="19">
    <location>
        <begin position="152"/>
        <end position="208"/>
    </location>
</feature>
<dbReference type="Gene3D" id="3.40.1010.10">
    <property type="entry name" value="Cobalt-precorrin-4 Transmethylase, Domain 1"/>
    <property type="match status" value="1"/>
</dbReference>
<feature type="modified residue" description="Phosphoserine" evidence="15">
    <location>
        <position position="129"/>
    </location>
</feature>
<comment type="pathway">
    <text evidence="12 15">Porphyrin-containing compound metabolism; siroheme biosynthesis; precorrin-2 from uroporphyrinogen III: step 1/1.</text>
</comment>
<dbReference type="EC" id="1.3.1.76" evidence="15"/>
<comment type="catalytic activity">
    <reaction evidence="15">
        <text>uroporphyrinogen III + 2 S-adenosyl-L-methionine = precorrin-2 + 2 S-adenosyl-L-homocysteine + H(+)</text>
        <dbReference type="Rhea" id="RHEA:32459"/>
        <dbReference type="ChEBI" id="CHEBI:15378"/>
        <dbReference type="ChEBI" id="CHEBI:57308"/>
        <dbReference type="ChEBI" id="CHEBI:57856"/>
        <dbReference type="ChEBI" id="CHEBI:58827"/>
        <dbReference type="ChEBI" id="CHEBI:59789"/>
        <dbReference type="EC" id="2.1.1.107"/>
    </reaction>
</comment>
<dbReference type="PANTHER" id="PTHR45790:SF1">
    <property type="entry name" value="SIROHEME SYNTHASE"/>
    <property type="match status" value="1"/>
</dbReference>
<keyword evidence="11 15" id="KW-0511">Multifunctional enzyme</keyword>
<dbReference type="InterPro" id="IPR036291">
    <property type="entry name" value="NAD(P)-bd_dom_sf"/>
</dbReference>
<dbReference type="GO" id="GO:0043115">
    <property type="term" value="F:precorrin-2 dehydrogenase activity"/>
    <property type="evidence" value="ECO:0007669"/>
    <property type="project" value="UniProtKB-UniRule"/>
</dbReference>
<dbReference type="InterPro" id="IPR014776">
    <property type="entry name" value="4pyrrole_Mease_sub2"/>
</dbReference>
<name>A0A1V8M7H5_9GAMM</name>
<keyword evidence="9 15" id="KW-0456">Lyase</keyword>
<evidence type="ECO:0000256" key="3">
    <source>
        <dbReference type="ARBA" id="ARBA00022573"/>
    </source>
</evidence>
<comment type="similarity">
    <text evidence="15">In the C-terminal section; belongs to the precorrin methyltransferase family.</text>
</comment>
<evidence type="ECO:0000256" key="4">
    <source>
        <dbReference type="ARBA" id="ARBA00022603"/>
    </source>
</evidence>
<feature type="domain" description="Siroheme synthase central" evidence="20">
    <location>
        <begin position="126"/>
        <end position="146"/>
    </location>
</feature>
<dbReference type="Pfam" id="PF13241">
    <property type="entry name" value="NAD_binding_7"/>
    <property type="match status" value="1"/>
</dbReference>
<dbReference type="SUPFAM" id="SSF51735">
    <property type="entry name" value="NAD(P)-binding Rossmann-fold domains"/>
    <property type="match status" value="1"/>
</dbReference>
<dbReference type="NCBIfam" id="NF004790">
    <property type="entry name" value="PRK06136.1"/>
    <property type="match status" value="1"/>
</dbReference>
<dbReference type="InterPro" id="IPR000878">
    <property type="entry name" value="4pyrrol_Mease"/>
</dbReference>
<feature type="binding site" evidence="15">
    <location>
        <begin position="22"/>
        <end position="23"/>
    </location>
    <ligand>
        <name>NAD(+)</name>
        <dbReference type="ChEBI" id="CHEBI:57540"/>
    </ligand>
</feature>
<comment type="similarity">
    <text evidence="2 17">Belongs to the precorrin methyltransferase family.</text>
</comment>
<accession>A0A1V8M7H5</accession>
<dbReference type="InterPro" id="IPR028281">
    <property type="entry name" value="Sirohaem_synthase_central"/>
</dbReference>
<feature type="binding site" evidence="15">
    <location>
        <position position="386"/>
    </location>
    <ligand>
        <name>S-adenosyl-L-methionine</name>
        <dbReference type="ChEBI" id="CHEBI:59789"/>
    </ligand>
</feature>
<evidence type="ECO:0000313" key="22">
    <source>
        <dbReference type="Proteomes" id="UP000191980"/>
    </source>
</evidence>
<dbReference type="FunFam" id="3.30.950.10:FF:000001">
    <property type="entry name" value="Siroheme synthase"/>
    <property type="match status" value="1"/>
</dbReference>
<dbReference type="PIRSF" id="PIRSF036426">
    <property type="entry name" value="Sirohaem_synth"/>
    <property type="match status" value="1"/>
</dbReference>
<dbReference type="Pfam" id="PF10414">
    <property type="entry name" value="CysG_dimeriser"/>
    <property type="match status" value="1"/>
</dbReference>
<proteinExistence type="inferred from homology"/>
<dbReference type="InterPro" id="IPR003043">
    <property type="entry name" value="Uropor_MeTrfase_CS"/>
</dbReference>
<dbReference type="AlphaFoldDB" id="A0A1V8M7H5"/>
<dbReference type="Gene3D" id="3.40.50.720">
    <property type="entry name" value="NAD(P)-binding Rossmann-like Domain"/>
    <property type="match status" value="1"/>
</dbReference>
<dbReference type="GO" id="GO:0009236">
    <property type="term" value="P:cobalamin biosynthetic process"/>
    <property type="evidence" value="ECO:0007669"/>
    <property type="project" value="UniProtKB-UniRule"/>
</dbReference>
<dbReference type="HAMAP" id="MF_01646">
    <property type="entry name" value="Siroheme_synth"/>
    <property type="match status" value="1"/>
</dbReference>
<organism evidence="21 22">
    <name type="scientific">Methyloprofundus sedimenti</name>
    <dbReference type="NCBI Taxonomy" id="1420851"/>
    <lineage>
        <taxon>Bacteria</taxon>
        <taxon>Pseudomonadati</taxon>
        <taxon>Pseudomonadota</taxon>
        <taxon>Gammaproteobacteria</taxon>
        <taxon>Methylococcales</taxon>
        <taxon>Methylococcaceae</taxon>
        <taxon>Methyloprofundus</taxon>
    </lineage>
</organism>
<keyword evidence="3 15" id="KW-0169">Cobalamin biosynthesis</keyword>
<evidence type="ECO:0000256" key="5">
    <source>
        <dbReference type="ARBA" id="ARBA00022679"/>
    </source>
</evidence>
<comment type="function">
    <text evidence="15">Multifunctional enzyme that catalyzes the SAM-dependent methylations of uroporphyrinogen III at position C-2 and C-7 to form precorrin-2 via precorrin-1. Then it catalyzes the NAD-dependent ring dehydrogenation of precorrin-2 to yield sirohydrochlorin. Finally, it catalyzes the ferrochelation of sirohydrochlorin to yield siroheme.</text>
</comment>
<dbReference type="NCBIfam" id="NF007922">
    <property type="entry name" value="PRK10637.1"/>
    <property type="match status" value="1"/>
</dbReference>
<dbReference type="Gene3D" id="1.10.8.210">
    <property type="entry name" value="Sirohaem synthase, dimerisation domain"/>
    <property type="match status" value="1"/>
</dbReference>
<evidence type="ECO:0000256" key="6">
    <source>
        <dbReference type="ARBA" id="ARBA00022691"/>
    </source>
</evidence>
<evidence type="ECO:0000256" key="10">
    <source>
        <dbReference type="ARBA" id="ARBA00023244"/>
    </source>
</evidence>
<keyword evidence="7 15" id="KW-0560">Oxidoreductase</keyword>
<dbReference type="Pfam" id="PF00590">
    <property type="entry name" value="TP_methylase"/>
    <property type="match status" value="1"/>
</dbReference>
<dbReference type="InterPro" id="IPR050161">
    <property type="entry name" value="Siro_Cobalamin_biosynth"/>
</dbReference>
<dbReference type="RefSeq" id="WP_080522105.1">
    <property type="nucleotide sequence ID" value="NZ_LPUF01000001.1"/>
</dbReference>
<evidence type="ECO:0000256" key="1">
    <source>
        <dbReference type="ARBA" id="ARBA00005010"/>
    </source>
</evidence>
<keyword evidence="5 15" id="KW-0808">Transferase</keyword>
<feature type="binding site" evidence="15">
    <location>
        <position position="228"/>
    </location>
    <ligand>
        <name>S-adenosyl-L-methionine</name>
        <dbReference type="ChEBI" id="CHEBI:59789"/>
    </ligand>
</feature>
<dbReference type="PANTHER" id="PTHR45790">
    <property type="entry name" value="SIROHEME SYNTHASE-RELATED"/>
    <property type="match status" value="1"/>
</dbReference>
<dbReference type="GO" id="GO:0051287">
    <property type="term" value="F:NAD binding"/>
    <property type="evidence" value="ECO:0007669"/>
    <property type="project" value="InterPro"/>
</dbReference>
<reference evidence="21 22" key="1">
    <citation type="submission" date="2015-12" db="EMBL/GenBank/DDBJ databases">
        <authorList>
            <person name="Shamseldin A."/>
            <person name="Moawad H."/>
            <person name="Abd El-Rahim W.M."/>
            <person name="Sadowsky M.J."/>
        </authorList>
    </citation>
    <scope>NUCLEOTIDE SEQUENCE [LARGE SCALE GENOMIC DNA]</scope>
    <source>
        <strain evidence="21 22">WF1</strain>
    </source>
</reference>
<dbReference type="PROSITE" id="PS00840">
    <property type="entry name" value="SUMT_2"/>
    <property type="match status" value="1"/>
</dbReference>
<dbReference type="InterPro" id="IPR019478">
    <property type="entry name" value="Sirohaem_synthase_dimer_dom"/>
</dbReference>
<dbReference type="FunFam" id="3.30.160.110:FF:000001">
    <property type="entry name" value="Siroheme synthase"/>
    <property type="match status" value="1"/>
</dbReference>
<dbReference type="GO" id="GO:0051266">
    <property type="term" value="F:sirohydrochlorin ferrochelatase activity"/>
    <property type="evidence" value="ECO:0007669"/>
    <property type="project" value="UniProtKB-EC"/>
</dbReference>
<feature type="binding site" evidence="15">
    <location>
        <begin position="43"/>
        <end position="44"/>
    </location>
    <ligand>
        <name>NAD(+)</name>
        <dbReference type="ChEBI" id="CHEBI:57540"/>
    </ligand>
</feature>
<comment type="pathway">
    <text evidence="15">Porphyrin-containing compound metabolism; siroheme biosynthesis; siroheme from sirohydrochlorin: step 1/1.</text>
</comment>
<dbReference type="FunFam" id="3.40.1010.10:FF:000001">
    <property type="entry name" value="Siroheme synthase"/>
    <property type="match status" value="1"/>
</dbReference>
<dbReference type="InterPro" id="IPR012409">
    <property type="entry name" value="Sirohaem_synth"/>
</dbReference>
<evidence type="ECO:0000259" key="20">
    <source>
        <dbReference type="Pfam" id="PF14824"/>
    </source>
</evidence>
<evidence type="ECO:0000256" key="7">
    <source>
        <dbReference type="ARBA" id="ARBA00023002"/>
    </source>
</evidence>
<feature type="binding site" evidence="15">
    <location>
        <begin position="304"/>
        <end position="306"/>
    </location>
    <ligand>
        <name>S-adenosyl-L-methionine</name>
        <dbReference type="ChEBI" id="CHEBI:59789"/>
    </ligand>
</feature>
<keyword evidence="4 15" id="KW-0489">Methyltransferase</keyword>
<evidence type="ECO:0000256" key="16">
    <source>
        <dbReference type="PIRSR" id="PIRSR036426-1"/>
    </source>
</evidence>
<comment type="catalytic activity">
    <reaction evidence="15">
        <text>siroheme + 2 H(+) = sirohydrochlorin + Fe(2+)</text>
        <dbReference type="Rhea" id="RHEA:24360"/>
        <dbReference type="ChEBI" id="CHEBI:15378"/>
        <dbReference type="ChEBI" id="CHEBI:29033"/>
        <dbReference type="ChEBI" id="CHEBI:58351"/>
        <dbReference type="ChEBI" id="CHEBI:60052"/>
        <dbReference type="EC" id="4.99.1.4"/>
    </reaction>
</comment>
<dbReference type="UniPathway" id="UPA00148">
    <property type="reaction ID" value="UER00211"/>
</dbReference>
<dbReference type="NCBIfam" id="TIGR01470">
    <property type="entry name" value="cysG_Nterm"/>
    <property type="match status" value="1"/>
</dbReference>
<dbReference type="SUPFAM" id="SSF53790">
    <property type="entry name" value="Tetrapyrrole methylase"/>
    <property type="match status" value="1"/>
</dbReference>
<dbReference type="InterPro" id="IPR014777">
    <property type="entry name" value="4pyrrole_Mease_sub1"/>
</dbReference>
<feature type="binding site" evidence="15">
    <location>
        <position position="309"/>
    </location>
    <ligand>
        <name>S-adenosyl-L-methionine</name>
        <dbReference type="ChEBI" id="CHEBI:59789"/>
    </ligand>
</feature>
<keyword evidence="22" id="KW-1185">Reference proteome</keyword>
<evidence type="ECO:0000256" key="11">
    <source>
        <dbReference type="ARBA" id="ARBA00023268"/>
    </source>
</evidence>
<protein>
    <recommendedName>
        <fullName evidence="15">Siroheme synthase</fullName>
    </recommendedName>
    <domain>
        <recommendedName>
            <fullName evidence="15">Uroporphyrinogen-III C-methyltransferase</fullName>
            <shortName evidence="15">Urogen III methylase</shortName>
            <ecNumber evidence="15">2.1.1.107</ecNumber>
        </recommendedName>
        <alternativeName>
            <fullName evidence="15">SUMT</fullName>
        </alternativeName>
        <alternativeName>
            <fullName evidence="15">Uroporphyrinogen III methylase</fullName>
            <shortName evidence="15">UROM</shortName>
        </alternativeName>
    </domain>
    <domain>
        <recommendedName>
            <fullName evidence="15">Precorrin-2 dehydrogenase</fullName>
            <ecNumber evidence="15">1.3.1.76</ecNumber>
        </recommendedName>
    </domain>
    <domain>
        <recommendedName>
            <fullName evidence="15">Sirohydrochlorin ferrochelatase</fullName>
            <ecNumber evidence="15">4.99.1.4</ecNumber>
        </recommendedName>
    </domain>
</protein>
<evidence type="ECO:0000256" key="17">
    <source>
        <dbReference type="RuleBase" id="RU003960"/>
    </source>
</evidence>
<dbReference type="UniPathway" id="UPA00262">
    <property type="reaction ID" value="UER00211"/>
</dbReference>